<dbReference type="PANTHER" id="PTHR48043:SF159">
    <property type="entry name" value="EG:EG0003.4 PROTEIN-RELATED"/>
    <property type="match status" value="1"/>
</dbReference>
<evidence type="ECO:0000313" key="5">
    <source>
        <dbReference type="EnsemblMetazoa" id="CPIJ003693-PA"/>
    </source>
</evidence>
<reference evidence="4" key="1">
    <citation type="submission" date="2007-03" db="EMBL/GenBank/DDBJ databases">
        <title>Annotation of Culex pipiens quinquefasciatus.</title>
        <authorList>
            <consortium name="The Broad Institute Genome Sequencing Platform"/>
            <person name="Atkinson P.W."/>
            <person name="Hemingway J."/>
            <person name="Christensen B.M."/>
            <person name="Higgs S."/>
            <person name="Kodira C."/>
            <person name="Hannick L."/>
            <person name="Megy K."/>
            <person name="O'Leary S."/>
            <person name="Pearson M."/>
            <person name="Haas B.J."/>
            <person name="Mauceli E."/>
            <person name="Wortman J.R."/>
            <person name="Lee N.H."/>
            <person name="Guigo R."/>
            <person name="Stanke M."/>
            <person name="Alvarado L."/>
            <person name="Amedeo P."/>
            <person name="Antoine C.H."/>
            <person name="Arensburger P."/>
            <person name="Bidwell S.L."/>
            <person name="Crawford M."/>
            <person name="Camaro F."/>
            <person name="Devon K."/>
            <person name="Engels R."/>
            <person name="Hammond M."/>
            <person name="Howarth C."/>
            <person name="Koehrsen M."/>
            <person name="Lawson D."/>
            <person name="Montgomery P."/>
            <person name="Nene V."/>
            <person name="Nusbaum C."/>
            <person name="Puiu D."/>
            <person name="Romero-Severson J."/>
            <person name="Severson D.W."/>
            <person name="Shumway M."/>
            <person name="Sisk P."/>
            <person name="Stolte C."/>
            <person name="Zeng Q."/>
            <person name="Eisenstadt E."/>
            <person name="Fraser-Liggett C."/>
            <person name="Strausberg R."/>
            <person name="Galagan J."/>
            <person name="Birren B."/>
            <person name="Collins F.H."/>
        </authorList>
    </citation>
    <scope>NUCLEOTIDE SEQUENCE [LARGE SCALE GENOMIC DNA]</scope>
    <source>
        <strain evidence="4">JHB</strain>
    </source>
</reference>
<keyword evidence="2" id="KW-0328">Glycosyltransferase</keyword>
<dbReference type="OMA" id="MENPFEY"/>
<evidence type="ECO:0000256" key="1">
    <source>
        <dbReference type="ARBA" id="ARBA00009995"/>
    </source>
</evidence>
<evidence type="ECO:0000256" key="3">
    <source>
        <dbReference type="ARBA" id="ARBA00022679"/>
    </source>
</evidence>
<dbReference type="VEuPathDB" id="VectorBase:CPIJ003693"/>
<evidence type="ECO:0000256" key="2">
    <source>
        <dbReference type="ARBA" id="ARBA00022676"/>
    </source>
</evidence>
<accession>B0W9Y6</accession>
<dbReference type="InterPro" id="IPR050271">
    <property type="entry name" value="UDP-glycosyltransferase"/>
</dbReference>
<evidence type="ECO:0000313" key="4">
    <source>
        <dbReference type="EMBL" id="EDS40644.1"/>
    </source>
</evidence>
<name>B0W9Y6_CULQU</name>
<keyword evidence="6" id="KW-1185">Reference proteome</keyword>
<dbReference type="GO" id="GO:0008194">
    <property type="term" value="F:UDP-glycosyltransferase activity"/>
    <property type="evidence" value="ECO:0007669"/>
    <property type="project" value="InterPro"/>
</dbReference>
<proteinExistence type="inferred from homology"/>
<protein>
    <submittedName>
        <fullName evidence="4">Glucosyl/glucuronosyl transferase</fullName>
    </submittedName>
</protein>
<evidence type="ECO:0000313" key="6">
    <source>
        <dbReference type="Proteomes" id="UP000002320"/>
    </source>
</evidence>
<dbReference type="AlphaFoldDB" id="B0W9Y6"/>
<dbReference type="InParanoid" id="B0W9Y6"/>
<organism>
    <name type="scientific">Culex quinquefasciatus</name>
    <name type="common">Southern house mosquito</name>
    <name type="synonym">Culex pungens</name>
    <dbReference type="NCBI Taxonomy" id="7176"/>
    <lineage>
        <taxon>Eukaryota</taxon>
        <taxon>Metazoa</taxon>
        <taxon>Ecdysozoa</taxon>
        <taxon>Arthropoda</taxon>
        <taxon>Hexapoda</taxon>
        <taxon>Insecta</taxon>
        <taxon>Pterygota</taxon>
        <taxon>Neoptera</taxon>
        <taxon>Endopterygota</taxon>
        <taxon>Diptera</taxon>
        <taxon>Nematocera</taxon>
        <taxon>Culicoidea</taxon>
        <taxon>Culicidae</taxon>
        <taxon>Culicinae</taxon>
        <taxon>Culicini</taxon>
        <taxon>Culex</taxon>
        <taxon>Culex</taxon>
    </lineage>
</organism>
<dbReference type="Pfam" id="PF00201">
    <property type="entry name" value="UDPGT"/>
    <property type="match status" value="1"/>
</dbReference>
<dbReference type="EMBL" id="DS231867">
    <property type="protein sequence ID" value="EDS40644.1"/>
    <property type="molecule type" value="Genomic_DNA"/>
</dbReference>
<dbReference type="EnsemblMetazoa" id="CPIJ003693-RA">
    <property type="protein sequence ID" value="CPIJ003693-PA"/>
    <property type="gene ID" value="CPIJ003693"/>
</dbReference>
<comment type="similarity">
    <text evidence="1">Belongs to the UDP-glycosyltransferase family.</text>
</comment>
<dbReference type="SUPFAM" id="SSF53756">
    <property type="entry name" value="UDP-Glycosyltransferase/glycogen phosphorylase"/>
    <property type="match status" value="1"/>
</dbReference>
<keyword evidence="3 4" id="KW-0808">Transferase</keyword>
<dbReference type="Proteomes" id="UP000002320">
    <property type="component" value="Unassembled WGS sequence"/>
</dbReference>
<gene>
    <name evidence="5" type="primary">6035302</name>
    <name evidence="4" type="ORF">CpipJ_CPIJ003693</name>
</gene>
<dbReference type="VEuPathDB" id="VectorBase:CQUJHB013590"/>
<dbReference type="PANTHER" id="PTHR48043">
    <property type="entry name" value="EG:EG0003.4 PROTEIN-RELATED"/>
    <property type="match status" value="1"/>
</dbReference>
<sequence length="231" mass="26240">MPDGGKSHHFIGSAYTKALAEASHEVTVIAAFREKHPPPNYPFMENPFEYSDVSPLMNMYSLYAEFGKFTSSYTLNHPKVQQLLRSDESFDLVIVETFLSEALYGLAQHFNASLVTYSPLGSTLWTTELTRTPVPTSHVAHFTLNYGDKMSYGERFWNAVVSWADRLMYRTLHMPAQKQLYERAFPNARVTFEEQMKNVSLVLLNSHFSLSSPRPYLPNVIETGGVQIDKG</sequence>
<dbReference type="eggNOG" id="KOG1192">
    <property type="taxonomic scope" value="Eukaryota"/>
</dbReference>
<dbReference type="KEGG" id="cqu:CpipJ_CPIJ003693"/>
<dbReference type="OrthoDB" id="5835829at2759"/>
<reference evidence="5" key="2">
    <citation type="submission" date="2020-05" db="UniProtKB">
        <authorList>
            <consortium name="EnsemblMetazoa"/>
        </authorList>
    </citation>
    <scope>IDENTIFICATION</scope>
    <source>
        <strain evidence="5">JHB</strain>
    </source>
</reference>
<dbReference type="HOGENOM" id="CLU_082528_0_0_1"/>
<dbReference type="InterPro" id="IPR002213">
    <property type="entry name" value="UDP_glucos_trans"/>
</dbReference>